<dbReference type="GO" id="GO:0006281">
    <property type="term" value="P:DNA repair"/>
    <property type="evidence" value="ECO:0007669"/>
    <property type="project" value="UniProtKB-UniRule"/>
</dbReference>
<dbReference type="SUPFAM" id="SSF52540">
    <property type="entry name" value="P-loop containing nucleoside triphosphate hydrolases"/>
    <property type="match status" value="1"/>
</dbReference>
<comment type="subcellular location">
    <subcellularLocation>
        <location evidence="7">Cytoplasm</location>
    </subcellularLocation>
</comment>
<dbReference type="Gene3D" id="3.40.50.300">
    <property type="entry name" value="P-loop containing nucleotide triphosphate hydrolases"/>
    <property type="match status" value="1"/>
</dbReference>
<keyword evidence="3 7" id="KW-0547">Nucleotide-binding</keyword>
<dbReference type="InterPro" id="IPR013765">
    <property type="entry name" value="DNA_recomb/repair_RecA"/>
</dbReference>
<dbReference type="InterPro" id="IPR020587">
    <property type="entry name" value="RecA_monomer-monomer_interface"/>
</dbReference>
<comment type="function">
    <text evidence="7">Can catalyze the hydrolysis of ATP in the presence of single-stranded DNA, the ATP-dependent uptake of single-stranded DNA by duplex DNA, and the ATP-dependent hybridization of homologous single-stranded DNAs. It interacts with LexA causing its activation and leading to its autocatalytic cleavage.</text>
</comment>
<dbReference type="PROSITE" id="PS00321">
    <property type="entry name" value="RECA_1"/>
    <property type="match status" value="1"/>
</dbReference>
<dbReference type="GO" id="GO:0005829">
    <property type="term" value="C:cytosol"/>
    <property type="evidence" value="ECO:0007669"/>
    <property type="project" value="TreeGrafter"/>
</dbReference>
<keyword evidence="7" id="KW-0963">Cytoplasm</keyword>
<feature type="domain" description="RecA family profile 2" evidence="11">
    <location>
        <begin position="207"/>
        <end position="280"/>
    </location>
</feature>
<dbReference type="FunFam" id="3.40.50.300:FF:000087">
    <property type="entry name" value="Recombinase RecA"/>
    <property type="match status" value="1"/>
</dbReference>
<proteinExistence type="inferred from homology"/>
<evidence type="ECO:0000256" key="3">
    <source>
        <dbReference type="ARBA" id="ARBA00022741"/>
    </source>
</evidence>
<evidence type="ECO:0000256" key="9">
    <source>
        <dbReference type="RuleBase" id="RU004527"/>
    </source>
</evidence>
<dbReference type="GO" id="GO:0003684">
    <property type="term" value="F:damaged DNA binding"/>
    <property type="evidence" value="ECO:0007669"/>
    <property type="project" value="UniProtKB-UniRule"/>
</dbReference>
<dbReference type="InterPro" id="IPR020588">
    <property type="entry name" value="RecA_ATP-bd"/>
</dbReference>
<dbReference type="InterPro" id="IPR049261">
    <property type="entry name" value="RecA-like_C"/>
</dbReference>
<dbReference type="GO" id="GO:0003697">
    <property type="term" value="F:single-stranded DNA binding"/>
    <property type="evidence" value="ECO:0007669"/>
    <property type="project" value="UniProtKB-UniRule"/>
</dbReference>
<dbReference type="InterPro" id="IPR003593">
    <property type="entry name" value="AAA+_ATPase"/>
</dbReference>
<dbReference type="PRINTS" id="PR00142">
    <property type="entry name" value="RECA"/>
</dbReference>
<dbReference type="InterPro" id="IPR020584">
    <property type="entry name" value="DNA_recomb/repair_RecA_CS"/>
</dbReference>
<reference evidence="12 13" key="1">
    <citation type="journal article" date="2016" name="Nat. Commun.">
        <title>Thousands of microbial genomes shed light on interconnected biogeochemical processes in an aquifer system.</title>
        <authorList>
            <person name="Anantharaman K."/>
            <person name="Brown C.T."/>
            <person name="Hug L.A."/>
            <person name="Sharon I."/>
            <person name="Castelle C.J."/>
            <person name="Probst A.J."/>
            <person name="Thomas B.C."/>
            <person name="Singh A."/>
            <person name="Wilkins M.J."/>
            <person name="Karaoz U."/>
            <person name="Brodie E.L."/>
            <person name="Williams K.H."/>
            <person name="Hubbard S.S."/>
            <person name="Banfield J.F."/>
        </authorList>
    </citation>
    <scope>NUCLEOTIDE SEQUENCE [LARGE SCALE GENOMIC DNA]</scope>
</reference>
<name>A0A1F7VIB8_9BACT</name>
<comment type="caution">
    <text evidence="7">Lacks conserved residue(s) required for the propagation of feature annotation.</text>
</comment>
<evidence type="ECO:0000259" key="11">
    <source>
        <dbReference type="PROSITE" id="PS50163"/>
    </source>
</evidence>
<organism evidence="12 13">
    <name type="scientific">Candidatus Uhrbacteria bacterium RIFCSPLOWO2_02_FULL_53_10</name>
    <dbReference type="NCBI Taxonomy" id="1802411"/>
    <lineage>
        <taxon>Bacteria</taxon>
        <taxon>Candidatus Uhriibacteriota</taxon>
    </lineage>
</organism>
<evidence type="ECO:0000313" key="12">
    <source>
        <dbReference type="EMBL" id="OGL90235.1"/>
    </source>
</evidence>
<dbReference type="GO" id="GO:0006310">
    <property type="term" value="P:DNA recombination"/>
    <property type="evidence" value="ECO:0007669"/>
    <property type="project" value="UniProtKB-UniRule"/>
</dbReference>
<dbReference type="PROSITE" id="PS50163">
    <property type="entry name" value="RECA_3"/>
    <property type="match status" value="1"/>
</dbReference>
<evidence type="ECO:0000256" key="6">
    <source>
        <dbReference type="ARBA" id="ARBA00023172"/>
    </source>
</evidence>
<evidence type="ECO:0000256" key="2">
    <source>
        <dbReference type="ARBA" id="ARBA00015553"/>
    </source>
</evidence>
<dbReference type="HAMAP" id="MF_00268">
    <property type="entry name" value="RecA"/>
    <property type="match status" value="1"/>
</dbReference>
<dbReference type="InterPro" id="IPR049428">
    <property type="entry name" value="RecA-like_N"/>
</dbReference>
<dbReference type="PANTHER" id="PTHR45900:SF1">
    <property type="entry name" value="MITOCHONDRIAL DNA REPAIR PROTEIN RECA HOMOLOG-RELATED"/>
    <property type="match status" value="1"/>
</dbReference>
<keyword evidence="7 8" id="KW-0234">DNA repair</keyword>
<dbReference type="InterPro" id="IPR027417">
    <property type="entry name" value="P-loop_NTPase"/>
</dbReference>
<dbReference type="PROSITE" id="PS50162">
    <property type="entry name" value="RECA_2"/>
    <property type="match status" value="1"/>
</dbReference>
<dbReference type="GO" id="GO:0140664">
    <property type="term" value="F:ATP-dependent DNA damage sensor activity"/>
    <property type="evidence" value="ECO:0007669"/>
    <property type="project" value="InterPro"/>
</dbReference>
<evidence type="ECO:0000256" key="8">
    <source>
        <dbReference type="RuleBase" id="RU000526"/>
    </source>
</evidence>
<dbReference type="EMBL" id="MGET01000008">
    <property type="protein sequence ID" value="OGL90235.1"/>
    <property type="molecule type" value="Genomic_DNA"/>
</dbReference>
<keyword evidence="5 7" id="KW-0238">DNA-binding</keyword>
<evidence type="ECO:0000256" key="7">
    <source>
        <dbReference type="HAMAP-Rule" id="MF_00268"/>
    </source>
</evidence>
<gene>
    <name evidence="7" type="primary">recA</name>
    <name evidence="12" type="ORF">A3I45_01620</name>
</gene>
<dbReference type="Pfam" id="PF21096">
    <property type="entry name" value="RecA_C"/>
    <property type="match status" value="1"/>
</dbReference>
<keyword evidence="6 7" id="KW-0233">DNA recombination</keyword>
<dbReference type="Pfam" id="PF00154">
    <property type="entry name" value="RecA_N"/>
    <property type="match status" value="1"/>
</dbReference>
<comment type="caution">
    <text evidence="12">The sequence shown here is derived from an EMBL/GenBank/DDBJ whole genome shotgun (WGS) entry which is preliminary data.</text>
</comment>
<evidence type="ECO:0000256" key="4">
    <source>
        <dbReference type="ARBA" id="ARBA00022840"/>
    </source>
</evidence>
<sequence length="355" mass="38031">MPKAKKTPTVSANKEGLTNAIDEIQGKYGEGAIMRLGEAQHVKVDAIPTGALSLDLALGVGGLPRGRVVEIFGPESSGKSTLAMHVVAEAQKRGGAAAFIDAEHAFDPTYAKRLGVNTDELLISQPDAGEEALDILETLVKSGAVMVVVVDSVAALTPRVEIEGTMDDQQMGAQARLMSKALRRLTGAISDANTLVIFTNQIRMKIGVMFGNPETTPGGQALKFYSSVRLRTAQSAKIQRGEEIIGNRVKVKIVKNKVAPPFREAEFDIIYNHGIAKITDTIKTAEKSGIIERKGAHYQWGETRLGQGLDQARLYLEENPKAVEAIREQVFAKGALSLDTTESGPAEAAKAENSK</sequence>
<dbReference type="PANTHER" id="PTHR45900">
    <property type="entry name" value="RECA"/>
    <property type="match status" value="1"/>
</dbReference>
<dbReference type="SUPFAM" id="SSF54752">
    <property type="entry name" value="RecA protein, C-terminal domain"/>
    <property type="match status" value="1"/>
</dbReference>
<keyword evidence="4 7" id="KW-0067">ATP-binding</keyword>
<dbReference type="NCBIfam" id="TIGR02012">
    <property type="entry name" value="tigrfam_recA"/>
    <property type="match status" value="1"/>
</dbReference>
<evidence type="ECO:0000256" key="5">
    <source>
        <dbReference type="ARBA" id="ARBA00023125"/>
    </source>
</evidence>
<evidence type="ECO:0000313" key="13">
    <source>
        <dbReference type="Proteomes" id="UP000177574"/>
    </source>
</evidence>
<dbReference type="CDD" id="cd00983">
    <property type="entry name" value="RecA"/>
    <property type="match status" value="1"/>
</dbReference>
<keyword evidence="7 8" id="KW-0742">SOS response</keyword>
<accession>A0A1F7VIB8</accession>
<dbReference type="SMART" id="SM00382">
    <property type="entry name" value="AAA"/>
    <property type="match status" value="1"/>
</dbReference>
<dbReference type="Proteomes" id="UP000177574">
    <property type="component" value="Unassembled WGS sequence"/>
</dbReference>
<dbReference type="InterPro" id="IPR023400">
    <property type="entry name" value="RecA_C_sf"/>
</dbReference>
<dbReference type="GO" id="GO:0005524">
    <property type="term" value="F:ATP binding"/>
    <property type="evidence" value="ECO:0007669"/>
    <property type="project" value="UniProtKB-UniRule"/>
</dbReference>
<feature type="domain" description="RecA family profile 1" evidence="10">
    <location>
        <begin position="43"/>
        <end position="202"/>
    </location>
</feature>
<keyword evidence="7 9" id="KW-0227">DNA damage</keyword>
<evidence type="ECO:0000256" key="1">
    <source>
        <dbReference type="ARBA" id="ARBA00009391"/>
    </source>
</evidence>
<protein>
    <recommendedName>
        <fullName evidence="2 7">Protein RecA</fullName>
    </recommendedName>
    <alternativeName>
        <fullName evidence="7 8">Recombinase A</fullName>
    </alternativeName>
</protein>
<dbReference type="AlphaFoldDB" id="A0A1F7VIB8"/>
<evidence type="ECO:0000259" key="10">
    <source>
        <dbReference type="PROSITE" id="PS50162"/>
    </source>
</evidence>
<comment type="similarity">
    <text evidence="1 7 9">Belongs to the RecA family.</text>
</comment>
<dbReference type="GO" id="GO:0009432">
    <property type="term" value="P:SOS response"/>
    <property type="evidence" value="ECO:0007669"/>
    <property type="project" value="UniProtKB-UniRule"/>
</dbReference>